<dbReference type="EMBL" id="JAKKPZ010000086">
    <property type="protein sequence ID" value="KAI1703202.1"/>
    <property type="molecule type" value="Genomic_DNA"/>
</dbReference>
<dbReference type="Gene3D" id="1.10.10.1450">
    <property type="match status" value="1"/>
</dbReference>
<reference evidence="3" key="1">
    <citation type="submission" date="2022-01" db="EMBL/GenBank/DDBJ databases">
        <title>Genome Sequence Resource for Two Populations of Ditylenchus destructor, the Migratory Endoparasitic Phytonematode.</title>
        <authorList>
            <person name="Zhang H."/>
            <person name="Lin R."/>
            <person name="Xie B."/>
        </authorList>
    </citation>
    <scope>NUCLEOTIDE SEQUENCE</scope>
    <source>
        <strain evidence="3">BazhouSP</strain>
    </source>
</reference>
<organism evidence="3 4">
    <name type="scientific">Ditylenchus destructor</name>
    <dbReference type="NCBI Taxonomy" id="166010"/>
    <lineage>
        <taxon>Eukaryota</taxon>
        <taxon>Metazoa</taxon>
        <taxon>Ecdysozoa</taxon>
        <taxon>Nematoda</taxon>
        <taxon>Chromadorea</taxon>
        <taxon>Rhabditida</taxon>
        <taxon>Tylenchina</taxon>
        <taxon>Tylenchomorpha</taxon>
        <taxon>Sphaerularioidea</taxon>
        <taxon>Anguinidae</taxon>
        <taxon>Anguininae</taxon>
        <taxon>Ditylenchus</taxon>
    </lineage>
</organism>
<accession>A0AAD4MRN5</accession>
<feature type="region of interest" description="Disordered" evidence="1">
    <location>
        <begin position="169"/>
        <end position="189"/>
    </location>
</feature>
<dbReference type="AlphaFoldDB" id="A0AAD4MRN5"/>
<gene>
    <name evidence="3" type="ORF">DdX_15035</name>
</gene>
<evidence type="ECO:0000313" key="3">
    <source>
        <dbReference type="EMBL" id="KAI1703202.1"/>
    </source>
</evidence>
<evidence type="ECO:0000256" key="1">
    <source>
        <dbReference type="SAM" id="MobiDB-lite"/>
    </source>
</evidence>
<protein>
    <recommendedName>
        <fullName evidence="2">Mos1 transposase HTH domain-containing protein</fullName>
    </recommendedName>
</protein>
<feature type="compositionally biased region" description="Acidic residues" evidence="1">
    <location>
        <begin position="11"/>
        <end position="27"/>
    </location>
</feature>
<keyword evidence="4" id="KW-1185">Reference proteome</keyword>
<evidence type="ECO:0000259" key="2">
    <source>
        <dbReference type="Pfam" id="PF17906"/>
    </source>
</evidence>
<dbReference type="Pfam" id="PF17906">
    <property type="entry name" value="HTH_48"/>
    <property type="match status" value="1"/>
</dbReference>
<feature type="region of interest" description="Disordered" evidence="1">
    <location>
        <begin position="1"/>
        <end position="49"/>
    </location>
</feature>
<sequence>MPPKRKRDMTPDDLESEPDDLETDPDAVEPLPDAVETVPDSEEKLPDAKEGLSEAVISAMTAKQFPDRNLREQLAIRYQMLSDYEAGNGPTIAAKTINDMFGKRTITQASCSRWFKRFREGNTNLVGASTRIWSQNESEANEVFRKLESEAQELHGQVLQAYAAKKKAGKAAKKKTENAVKKKKAEEQL</sequence>
<dbReference type="InterPro" id="IPR041426">
    <property type="entry name" value="Mos1_HTH"/>
</dbReference>
<dbReference type="Proteomes" id="UP001201812">
    <property type="component" value="Unassembled WGS sequence"/>
</dbReference>
<comment type="caution">
    <text evidence="3">The sequence shown here is derived from an EMBL/GenBank/DDBJ whole genome shotgun (WGS) entry which is preliminary data.</text>
</comment>
<evidence type="ECO:0000313" key="4">
    <source>
        <dbReference type="Proteomes" id="UP001201812"/>
    </source>
</evidence>
<name>A0AAD4MRN5_9BILA</name>
<feature type="compositionally biased region" description="Basic and acidic residues" evidence="1">
    <location>
        <begin position="174"/>
        <end position="189"/>
    </location>
</feature>
<feature type="domain" description="Mos1 transposase HTH" evidence="2">
    <location>
        <begin position="75"/>
        <end position="122"/>
    </location>
</feature>
<proteinExistence type="predicted"/>